<accession>A0ABS5UMZ0</accession>
<reference evidence="1 2" key="1">
    <citation type="journal article" date="2021" name="Environ. Microbiol.">
        <title>Genetic insights into the dark matter of the mammalian gut microbiota through targeted genome reconstruction.</title>
        <authorList>
            <person name="Lugli G.A."/>
            <person name="Alessandri G."/>
            <person name="Milani C."/>
            <person name="Viappiani A."/>
            <person name="Fontana F."/>
            <person name="Tarracchini C."/>
            <person name="Mancabelli L."/>
            <person name="Argentini C."/>
            <person name="Ruiz L."/>
            <person name="Margolles A."/>
            <person name="van Sinderen D."/>
            <person name="Turroni F."/>
            <person name="Ventura M."/>
        </authorList>
    </citation>
    <scope>NUCLEOTIDE SEQUENCE [LARGE SCALE GENOMIC DNA]</scope>
    <source>
        <strain evidence="1 2">MA2</strain>
    </source>
</reference>
<dbReference type="EMBL" id="JAFEJS010000001">
    <property type="protein sequence ID" value="MBT1172217.1"/>
    <property type="molecule type" value="Genomic_DNA"/>
</dbReference>
<sequence length="65" mass="7321">MAAHYSPHPRRIPATPVFLTFTATIGFHEPRSSSIDNAKLRKTMEKLRFSPDRCPGAPFPPPDMK</sequence>
<keyword evidence="2" id="KW-1185">Reference proteome</keyword>
<organism evidence="1 2">
    <name type="scientific">Bifidobacterium santillanense</name>
    <dbReference type="NCBI Taxonomy" id="2809028"/>
    <lineage>
        <taxon>Bacteria</taxon>
        <taxon>Bacillati</taxon>
        <taxon>Actinomycetota</taxon>
        <taxon>Actinomycetes</taxon>
        <taxon>Bifidobacteriales</taxon>
        <taxon>Bifidobacteriaceae</taxon>
        <taxon>Bifidobacterium</taxon>
    </lineage>
</organism>
<comment type="caution">
    <text evidence="1">The sequence shown here is derived from an EMBL/GenBank/DDBJ whole genome shotgun (WGS) entry which is preliminary data.</text>
</comment>
<gene>
    <name evidence="1" type="ORF">JS528_02340</name>
</gene>
<protein>
    <submittedName>
        <fullName evidence="1">Uncharacterized protein</fullName>
    </submittedName>
</protein>
<dbReference type="Proteomes" id="UP000773064">
    <property type="component" value="Unassembled WGS sequence"/>
</dbReference>
<proteinExistence type="predicted"/>
<evidence type="ECO:0000313" key="2">
    <source>
        <dbReference type="Proteomes" id="UP000773064"/>
    </source>
</evidence>
<evidence type="ECO:0000313" key="1">
    <source>
        <dbReference type="EMBL" id="MBT1172217.1"/>
    </source>
</evidence>
<name>A0ABS5UMZ0_9BIFI</name>